<dbReference type="KEGG" id="mart:BTR34_05975"/>
<reference evidence="4" key="1">
    <citation type="submission" date="2016-06" db="EMBL/GenBank/DDBJ databases">
        <authorList>
            <person name="Zhan P."/>
        </authorList>
    </citation>
    <scope>NUCLEOTIDE SEQUENCE [LARGE SCALE GENOMIC DNA]</scope>
    <source>
        <strain evidence="4">T28</strain>
    </source>
</reference>
<name>A0A1B7YXZ3_9FLAO</name>
<feature type="signal peptide" evidence="2">
    <location>
        <begin position="1"/>
        <end position="23"/>
    </location>
</feature>
<dbReference type="AlphaFoldDB" id="A0A1B7YXZ3"/>
<dbReference type="Proteomes" id="UP000092164">
    <property type="component" value="Unassembled WGS sequence"/>
</dbReference>
<evidence type="ECO:0000256" key="2">
    <source>
        <dbReference type="SAM" id="SignalP"/>
    </source>
</evidence>
<dbReference type="InterPro" id="IPR011990">
    <property type="entry name" value="TPR-like_helical_dom_sf"/>
</dbReference>
<evidence type="ECO:0000256" key="1">
    <source>
        <dbReference type="PROSITE-ProRule" id="PRU00339"/>
    </source>
</evidence>
<dbReference type="EMBL" id="LZFP01000052">
    <property type="protein sequence ID" value="OBR35323.1"/>
    <property type="molecule type" value="Genomic_DNA"/>
</dbReference>
<organism evidence="3 4">
    <name type="scientific">Maribacter hydrothermalis</name>
    <dbReference type="NCBI Taxonomy" id="1836467"/>
    <lineage>
        <taxon>Bacteria</taxon>
        <taxon>Pseudomonadati</taxon>
        <taxon>Bacteroidota</taxon>
        <taxon>Flavobacteriia</taxon>
        <taxon>Flavobacteriales</taxon>
        <taxon>Flavobacteriaceae</taxon>
        <taxon>Maribacter</taxon>
    </lineage>
</organism>
<protein>
    <submittedName>
        <fullName evidence="3">Uncharacterized protein</fullName>
    </submittedName>
</protein>
<dbReference type="STRING" id="1836467.BTR34_05975"/>
<accession>A0A1B7YXZ3</accession>
<evidence type="ECO:0000313" key="3">
    <source>
        <dbReference type="EMBL" id="OBR35323.1"/>
    </source>
</evidence>
<feature type="repeat" description="TPR" evidence="1">
    <location>
        <begin position="295"/>
        <end position="328"/>
    </location>
</feature>
<keyword evidence="4" id="KW-1185">Reference proteome</keyword>
<dbReference type="PROSITE" id="PS50005">
    <property type="entry name" value="TPR"/>
    <property type="match status" value="1"/>
</dbReference>
<comment type="caution">
    <text evidence="3">The sequence shown here is derived from an EMBL/GenBank/DDBJ whole genome shotgun (WGS) entry which is preliminary data.</text>
</comment>
<evidence type="ECO:0000313" key="4">
    <source>
        <dbReference type="Proteomes" id="UP000092164"/>
    </source>
</evidence>
<feature type="chain" id="PRO_5008602023" evidence="2">
    <location>
        <begin position="24"/>
        <end position="457"/>
    </location>
</feature>
<keyword evidence="2" id="KW-0732">Signal</keyword>
<dbReference type="SMART" id="SM00028">
    <property type="entry name" value="TPR"/>
    <property type="match status" value="2"/>
</dbReference>
<keyword evidence="1" id="KW-0802">TPR repeat</keyword>
<proteinExistence type="predicted"/>
<dbReference type="InterPro" id="IPR019734">
    <property type="entry name" value="TPR_rpt"/>
</dbReference>
<dbReference type="RefSeq" id="WP_068487407.1">
    <property type="nucleotide sequence ID" value="NZ_CP018760.1"/>
</dbReference>
<dbReference type="Gene3D" id="1.25.40.10">
    <property type="entry name" value="Tetratricopeptide repeat domain"/>
    <property type="match status" value="1"/>
</dbReference>
<dbReference type="SUPFAM" id="SSF48452">
    <property type="entry name" value="TPR-like"/>
    <property type="match status" value="1"/>
</dbReference>
<gene>
    <name evidence="3" type="ORF">A9200_12205</name>
</gene>
<sequence length="457" mass="50281">MKSKLYFTAIMFLGMMGVSNAQAQNPECMTNLSIFSEHAKVKNYEAAYEPWKMVYETCPQLNNAIYVYGERILNDKIEKASAADKGKFVNELMGLYDNKLKHFASKTSIGETMVDKAMVKYDNKMADDAEMYGMLSDAFTKDQANFKNPKALYIYFSSLVDLNKAGSKDLQEVFDVYDAVTEKIEGENEKLTGQIAKLLPKEEAGTLTSKEKSRLKSYNSYSEVYGKIAGSIDSKLGPLADCGNLIPLYEKSFEEKKGDVVWVKRAVGLMFNKECTDDPMFQKLFEAQLKLDPSADAYVYGGTLKMKNGDTQAALADFDKALSLETDNDKKSKIAYKVAVINKRKGSKSTARSYAQKAIDANPANGRAYLLIANLYATSANDCGSTPFEKRAIYWKAADMARQAGRVDPSLSGSASQAANSYSAKAPSKEMIFSSGMAGKTVSFSCWAGGSVKVPSL</sequence>